<keyword evidence="2" id="KW-0378">Hydrolase</keyword>
<evidence type="ECO:0000256" key="2">
    <source>
        <dbReference type="ARBA" id="ARBA00022801"/>
    </source>
</evidence>
<dbReference type="Gene3D" id="3.30.420.10">
    <property type="entry name" value="Ribonuclease H-like superfamily/Ribonuclease H"/>
    <property type="match status" value="2"/>
</dbReference>
<comment type="caution">
    <text evidence="4">The sequence shown here is derived from an EMBL/GenBank/DDBJ whole genome shotgun (WGS) entry which is preliminary data.</text>
</comment>
<dbReference type="PANTHER" id="PTHR12801:SF82">
    <property type="entry name" value="RNA EXONUCLEASE 5"/>
    <property type="match status" value="1"/>
</dbReference>
<evidence type="ECO:0000313" key="5">
    <source>
        <dbReference type="Proteomes" id="UP001209878"/>
    </source>
</evidence>
<keyword evidence="1" id="KW-0540">Nuclease</keyword>
<feature type="domain" description="Exonuclease" evidence="3">
    <location>
        <begin position="39"/>
        <end position="160"/>
    </location>
</feature>
<dbReference type="GO" id="GO:0005634">
    <property type="term" value="C:nucleus"/>
    <property type="evidence" value="ECO:0007669"/>
    <property type="project" value="TreeGrafter"/>
</dbReference>
<keyword evidence="5" id="KW-1185">Reference proteome</keyword>
<organism evidence="4 5">
    <name type="scientific">Ridgeia piscesae</name>
    <name type="common">Tubeworm</name>
    <dbReference type="NCBI Taxonomy" id="27915"/>
    <lineage>
        <taxon>Eukaryota</taxon>
        <taxon>Metazoa</taxon>
        <taxon>Spiralia</taxon>
        <taxon>Lophotrochozoa</taxon>
        <taxon>Annelida</taxon>
        <taxon>Polychaeta</taxon>
        <taxon>Sedentaria</taxon>
        <taxon>Canalipalpata</taxon>
        <taxon>Sabellida</taxon>
        <taxon>Siboglinidae</taxon>
        <taxon>Ridgeia</taxon>
    </lineage>
</organism>
<accession>A0AAD9NQA0</accession>
<dbReference type="InterPro" id="IPR047021">
    <property type="entry name" value="REXO1/3/4-like"/>
</dbReference>
<dbReference type="AlphaFoldDB" id="A0AAD9NQA0"/>
<dbReference type="PANTHER" id="PTHR12801">
    <property type="entry name" value="RNA EXONUCLEASE REXO1 / RECO3 FAMILY MEMBER-RELATED"/>
    <property type="match status" value="1"/>
</dbReference>
<proteinExistence type="predicted"/>
<sequence length="163" mass="18581">MLNSQQLIQEAYPMPINADHFQDFVFTCEDYTPVTDASPMFAIDCEMCQTAVNQSELTRVSVVNERLETLYDTLVKPRNRIVNYLTSLGFSDDLMFHPYVIDTSVIYNLNGDRIMKPGLKRLSQMFLGKMIQTGHEGHDSIEDATSCMELVKLKLQHGIGMCF</sequence>
<gene>
    <name evidence="4" type="ORF">NP493_648g00001</name>
</gene>
<dbReference type="SUPFAM" id="SSF53098">
    <property type="entry name" value="Ribonuclease H-like"/>
    <property type="match status" value="1"/>
</dbReference>
<dbReference type="InterPro" id="IPR036397">
    <property type="entry name" value="RNaseH_sf"/>
</dbReference>
<dbReference type="SMART" id="SM00479">
    <property type="entry name" value="EXOIII"/>
    <property type="match status" value="1"/>
</dbReference>
<name>A0AAD9NQA0_RIDPI</name>
<evidence type="ECO:0000313" key="4">
    <source>
        <dbReference type="EMBL" id="KAK2176666.1"/>
    </source>
</evidence>
<evidence type="ECO:0000256" key="1">
    <source>
        <dbReference type="ARBA" id="ARBA00022722"/>
    </source>
</evidence>
<dbReference type="Proteomes" id="UP001209878">
    <property type="component" value="Unassembled WGS sequence"/>
</dbReference>
<evidence type="ECO:0000259" key="3">
    <source>
        <dbReference type="SMART" id="SM00479"/>
    </source>
</evidence>
<dbReference type="GO" id="GO:0004527">
    <property type="term" value="F:exonuclease activity"/>
    <property type="evidence" value="ECO:0007669"/>
    <property type="project" value="InterPro"/>
</dbReference>
<dbReference type="EMBL" id="JAODUO010000647">
    <property type="protein sequence ID" value="KAK2176666.1"/>
    <property type="molecule type" value="Genomic_DNA"/>
</dbReference>
<dbReference type="InterPro" id="IPR012337">
    <property type="entry name" value="RNaseH-like_sf"/>
</dbReference>
<protein>
    <recommendedName>
        <fullName evidence="3">Exonuclease domain-containing protein</fullName>
    </recommendedName>
</protein>
<dbReference type="GO" id="GO:0003676">
    <property type="term" value="F:nucleic acid binding"/>
    <property type="evidence" value="ECO:0007669"/>
    <property type="project" value="InterPro"/>
</dbReference>
<reference evidence="4" key="1">
    <citation type="journal article" date="2023" name="Mol. Biol. Evol.">
        <title>Third-Generation Sequencing Reveals the Adaptive Role of the Epigenome in Three Deep-Sea Polychaetes.</title>
        <authorList>
            <person name="Perez M."/>
            <person name="Aroh O."/>
            <person name="Sun Y."/>
            <person name="Lan Y."/>
            <person name="Juniper S.K."/>
            <person name="Young C.R."/>
            <person name="Angers B."/>
            <person name="Qian P.Y."/>
        </authorList>
    </citation>
    <scope>NUCLEOTIDE SEQUENCE</scope>
    <source>
        <strain evidence="4">R07B-5</strain>
    </source>
</reference>
<dbReference type="InterPro" id="IPR013520">
    <property type="entry name" value="Ribonucl_H"/>
</dbReference>